<evidence type="ECO:0000313" key="4">
    <source>
        <dbReference type="Proteomes" id="UP001597459"/>
    </source>
</evidence>
<protein>
    <submittedName>
        <fullName evidence="3">DUF1566 domain-containing protein</fullName>
    </submittedName>
</protein>
<gene>
    <name evidence="3" type="ORF">ACFSTE_12055</name>
</gene>
<feature type="chain" id="PRO_5045183224" evidence="1">
    <location>
        <begin position="23"/>
        <end position="568"/>
    </location>
</feature>
<evidence type="ECO:0000256" key="1">
    <source>
        <dbReference type="SAM" id="SignalP"/>
    </source>
</evidence>
<feature type="domain" description="Lcl C-terminal" evidence="2">
    <location>
        <begin position="434"/>
        <end position="566"/>
    </location>
</feature>
<dbReference type="Pfam" id="PF07603">
    <property type="entry name" value="Lcl_C"/>
    <property type="match status" value="1"/>
</dbReference>
<dbReference type="InterPro" id="IPR011460">
    <property type="entry name" value="Lcl_C"/>
</dbReference>
<dbReference type="EMBL" id="JBHULX010000021">
    <property type="protein sequence ID" value="MFD2591561.1"/>
    <property type="molecule type" value="Genomic_DNA"/>
</dbReference>
<sequence length="568" mass="60198">MRKTILPFFVMAMITMCCFGQAPETFKYQAVIRDAGNMIISNQAVGMQLTIRQGNVNGAAVYKETFEVSTNAYGLINLEIGSGNSSDDFKSIDWANGPYFIETAVDSNGGNDFSVMGTGQLLSVPYALYANTAANVTNDKVDDADADPNNEMNTSVVLNGTDLEVTDGKGTIITDLSSLQDGVTDADADPNNEMNMSVVLNETNLEVTDGKGTIITDLSSLQDGVTDADADPNNEMNTSIVLNGTDLEVTDGKGTIITDLSSLQDGVTDADADPNNEMNTSIVLNGTDLEVTDGKGTIITDLSSLQDGVTDADADPNNEMNTSVVLNGTNLEVTDGKGTIITNLASLQDGVTDGDADPNNELQEISRSGTTITLSKGGGSFEDQVGVYTAGTGIDITNNVVSTTSTCGLSIGDTHQGGIIFYLDASGCHGLVSMATDQSAGIQWYNGSDKDTFAYGNGIGAGEGNSQGIRRWQGTCSSCYASELCQDLNSGGYTDWYLPSKYELHLMYQNIGPGNALGLGNVGSFSNSIYWSSTEYSDDRAWWQFFRDGNQGDGLKVNPFNVRAIRSF</sequence>
<dbReference type="RefSeq" id="WP_378257101.1">
    <property type="nucleotide sequence ID" value="NZ_JBHSJV010000001.1"/>
</dbReference>
<reference evidence="4" key="1">
    <citation type="journal article" date="2019" name="Int. J. Syst. Evol. Microbiol.">
        <title>The Global Catalogue of Microorganisms (GCM) 10K type strain sequencing project: providing services to taxonomists for standard genome sequencing and annotation.</title>
        <authorList>
            <consortium name="The Broad Institute Genomics Platform"/>
            <consortium name="The Broad Institute Genome Sequencing Center for Infectious Disease"/>
            <person name="Wu L."/>
            <person name="Ma J."/>
        </authorList>
    </citation>
    <scope>NUCLEOTIDE SEQUENCE [LARGE SCALE GENOMIC DNA]</scope>
    <source>
        <strain evidence="4">KCTC 42423</strain>
    </source>
</reference>
<keyword evidence="4" id="KW-1185">Reference proteome</keyword>
<keyword evidence="1" id="KW-0732">Signal</keyword>
<accession>A0ABW5N8U4</accession>
<organism evidence="3 4">
    <name type="scientific">Aquimarina hainanensis</name>
    <dbReference type="NCBI Taxonomy" id="1578017"/>
    <lineage>
        <taxon>Bacteria</taxon>
        <taxon>Pseudomonadati</taxon>
        <taxon>Bacteroidota</taxon>
        <taxon>Flavobacteriia</taxon>
        <taxon>Flavobacteriales</taxon>
        <taxon>Flavobacteriaceae</taxon>
        <taxon>Aquimarina</taxon>
    </lineage>
</organism>
<feature type="signal peptide" evidence="1">
    <location>
        <begin position="1"/>
        <end position="22"/>
    </location>
</feature>
<comment type="caution">
    <text evidence="3">The sequence shown here is derived from an EMBL/GenBank/DDBJ whole genome shotgun (WGS) entry which is preliminary data.</text>
</comment>
<evidence type="ECO:0000313" key="3">
    <source>
        <dbReference type="EMBL" id="MFD2591561.1"/>
    </source>
</evidence>
<evidence type="ECO:0000259" key="2">
    <source>
        <dbReference type="Pfam" id="PF07603"/>
    </source>
</evidence>
<dbReference type="Proteomes" id="UP001597459">
    <property type="component" value="Unassembled WGS sequence"/>
</dbReference>
<name>A0ABW5N8U4_9FLAO</name>
<proteinExistence type="predicted"/>